<dbReference type="InterPro" id="IPR049940">
    <property type="entry name" value="GluQ/Sye"/>
</dbReference>
<dbReference type="RefSeq" id="WP_419186440.1">
    <property type="nucleotide sequence ID" value="NZ_CP036290.1"/>
</dbReference>
<dbReference type="InterPro" id="IPR001412">
    <property type="entry name" value="aa-tRNA-synth_I_CS"/>
</dbReference>
<dbReference type="HAMAP" id="MF_00022">
    <property type="entry name" value="Glu_tRNA_synth_type1"/>
    <property type="match status" value="1"/>
</dbReference>
<dbReference type="PRINTS" id="PR00987">
    <property type="entry name" value="TRNASYNTHGLU"/>
</dbReference>
<evidence type="ECO:0000256" key="3">
    <source>
        <dbReference type="ARBA" id="ARBA00011245"/>
    </source>
</evidence>
<evidence type="ECO:0000256" key="5">
    <source>
        <dbReference type="ARBA" id="ARBA00022598"/>
    </source>
</evidence>
<accession>A0A518CZ50</accession>
<proteinExistence type="inferred from homology"/>
<comment type="similarity">
    <text evidence="2 10">Belongs to the class-I aminoacyl-tRNA synthetase family. Glutamate--tRNA ligase type 1 subfamily.</text>
</comment>
<evidence type="ECO:0000256" key="9">
    <source>
        <dbReference type="ARBA" id="ARBA00023146"/>
    </source>
</evidence>
<comment type="function">
    <text evidence="10">Catalyzes the attachment of glutamate to tRNA(Glu) in a two-step reaction: glutamate is first activated by ATP to form Glu-AMP and then transferred to the acceptor end of tRNA(Glu).</text>
</comment>
<dbReference type="Gene3D" id="1.10.10.350">
    <property type="match status" value="1"/>
</dbReference>
<dbReference type="Gene3D" id="3.40.50.620">
    <property type="entry name" value="HUPs"/>
    <property type="match status" value="1"/>
</dbReference>
<gene>
    <name evidence="10 13" type="primary">gltX</name>
    <name evidence="13" type="ORF">Pla163_16130</name>
</gene>
<dbReference type="InterPro" id="IPR045462">
    <property type="entry name" value="aa-tRNA-synth_I_cd-bd"/>
</dbReference>
<evidence type="ECO:0000256" key="8">
    <source>
        <dbReference type="ARBA" id="ARBA00022917"/>
    </source>
</evidence>
<dbReference type="PANTHER" id="PTHR43311">
    <property type="entry name" value="GLUTAMATE--TRNA LIGASE"/>
    <property type="match status" value="1"/>
</dbReference>
<comment type="caution">
    <text evidence="10">Lacks conserved residue(s) required for the propagation of feature annotation.</text>
</comment>
<dbReference type="InterPro" id="IPR008925">
    <property type="entry name" value="aa_tRNA-synth_I_cd-bd_sf"/>
</dbReference>
<dbReference type="GO" id="GO:0000049">
    <property type="term" value="F:tRNA binding"/>
    <property type="evidence" value="ECO:0007669"/>
    <property type="project" value="InterPro"/>
</dbReference>
<comment type="subunit">
    <text evidence="3 10">Monomer.</text>
</comment>
<dbReference type="InterPro" id="IPR020751">
    <property type="entry name" value="aa-tRNA-synth_I_codon-bd_sub2"/>
</dbReference>
<keyword evidence="6 10" id="KW-0547">Nucleotide-binding</keyword>
<reference evidence="13 14" key="1">
    <citation type="submission" date="2019-02" db="EMBL/GenBank/DDBJ databases">
        <title>Deep-cultivation of Planctomycetes and their phenomic and genomic characterization uncovers novel biology.</title>
        <authorList>
            <person name="Wiegand S."/>
            <person name="Jogler M."/>
            <person name="Boedeker C."/>
            <person name="Pinto D."/>
            <person name="Vollmers J."/>
            <person name="Rivas-Marin E."/>
            <person name="Kohn T."/>
            <person name="Peeters S.H."/>
            <person name="Heuer A."/>
            <person name="Rast P."/>
            <person name="Oberbeckmann S."/>
            <person name="Bunk B."/>
            <person name="Jeske O."/>
            <person name="Meyerdierks A."/>
            <person name="Storesund J.E."/>
            <person name="Kallscheuer N."/>
            <person name="Luecker S."/>
            <person name="Lage O.M."/>
            <person name="Pohl T."/>
            <person name="Merkel B.J."/>
            <person name="Hornburger P."/>
            <person name="Mueller R.-W."/>
            <person name="Bruemmer F."/>
            <person name="Labrenz M."/>
            <person name="Spormann A.M."/>
            <person name="Op den Camp H."/>
            <person name="Overmann J."/>
            <person name="Amann R."/>
            <person name="Jetten M.S.M."/>
            <person name="Mascher T."/>
            <person name="Medema M.H."/>
            <person name="Devos D.P."/>
            <person name="Kaster A.-K."/>
            <person name="Ovreas L."/>
            <person name="Rohde M."/>
            <person name="Galperin M.Y."/>
            <person name="Jogler C."/>
        </authorList>
    </citation>
    <scope>NUCLEOTIDE SEQUENCE [LARGE SCALE GENOMIC DNA]</scope>
    <source>
        <strain evidence="13 14">Pla163</strain>
    </source>
</reference>
<dbReference type="Pfam" id="PF19269">
    <property type="entry name" value="Anticodon_2"/>
    <property type="match status" value="1"/>
</dbReference>
<evidence type="ECO:0000259" key="11">
    <source>
        <dbReference type="Pfam" id="PF00749"/>
    </source>
</evidence>
<comment type="catalytic activity">
    <reaction evidence="10">
        <text>tRNA(Glu) + L-glutamate + ATP = L-glutamyl-tRNA(Glu) + AMP + diphosphate</text>
        <dbReference type="Rhea" id="RHEA:23540"/>
        <dbReference type="Rhea" id="RHEA-COMP:9663"/>
        <dbReference type="Rhea" id="RHEA-COMP:9680"/>
        <dbReference type="ChEBI" id="CHEBI:29985"/>
        <dbReference type="ChEBI" id="CHEBI:30616"/>
        <dbReference type="ChEBI" id="CHEBI:33019"/>
        <dbReference type="ChEBI" id="CHEBI:78442"/>
        <dbReference type="ChEBI" id="CHEBI:78520"/>
        <dbReference type="ChEBI" id="CHEBI:456215"/>
        <dbReference type="EC" id="6.1.1.17"/>
    </reaction>
</comment>
<evidence type="ECO:0000256" key="6">
    <source>
        <dbReference type="ARBA" id="ARBA00022741"/>
    </source>
</evidence>
<feature type="short sequence motif" description="'HIGH' region" evidence="10">
    <location>
        <begin position="10"/>
        <end position="20"/>
    </location>
</feature>
<feature type="binding site" evidence="10">
    <location>
        <position position="257"/>
    </location>
    <ligand>
        <name>ATP</name>
        <dbReference type="ChEBI" id="CHEBI:30616"/>
    </ligand>
</feature>
<evidence type="ECO:0000256" key="1">
    <source>
        <dbReference type="ARBA" id="ARBA00004496"/>
    </source>
</evidence>
<feature type="short sequence motif" description="'KMSKS' region" evidence="10">
    <location>
        <begin position="254"/>
        <end position="258"/>
    </location>
</feature>
<comment type="subcellular location">
    <subcellularLocation>
        <location evidence="1 10">Cytoplasm</location>
    </subcellularLocation>
</comment>
<dbReference type="AlphaFoldDB" id="A0A518CZ50"/>
<dbReference type="InterPro" id="IPR000924">
    <property type="entry name" value="Glu/Gln-tRNA-synth"/>
</dbReference>
<dbReference type="Proteomes" id="UP000319342">
    <property type="component" value="Chromosome"/>
</dbReference>
<protein>
    <recommendedName>
        <fullName evidence="10">Glutamate--tRNA ligase</fullName>
        <ecNumber evidence="10">6.1.1.17</ecNumber>
    </recommendedName>
    <alternativeName>
        <fullName evidence="10">Glutamyl-tRNA synthetase</fullName>
        <shortName evidence="10">GluRS</shortName>
    </alternativeName>
</protein>
<dbReference type="GO" id="GO:0008270">
    <property type="term" value="F:zinc ion binding"/>
    <property type="evidence" value="ECO:0007669"/>
    <property type="project" value="InterPro"/>
</dbReference>
<dbReference type="EMBL" id="CP036290">
    <property type="protein sequence ID" value="QDU84503.1"/>
    <property type="molecule type" value="Genomic_DNA"/>
</dbReference>
<dbReference type="Pfam" id="PF00749">
    <property type="entry name" value="tRNA-synt_1c"/>
    <property type="match status" value="1"/>
</dbReference>
<dbReference type="FunFam" id="3.40.50.620:FF:000007">
    <property type="entry name" value="Glutamate--tRNA ligase"/>
    <property type="match status" value="1"/>
</dbReference>
<dbReference type="GO" id="GO:0005829">
    <property type="term" value="C:cytosol"/>
    <property type="evidence" value="ECO:0007669"/>
    <property type="project" value="TreeGrafter"/>
</dbReference>
<keyword evidence="8 10" id="KW-0648">Protein biosynthesis</keyword>
<dbReference type="GO" id="GO:0006424">
    <property type="term" value="P:glutamyl-tRNA aminoacylation"/>
    <property type="evidence" value="ECO:0007669"/>
    <property type="project" value="UniProtKB-UniRule"/>
</dbReference>
<evidence type="ECO:0000313" key="14">
    <source>
        <dbReference type="Proteomes" id="UP000319342"/>
    </source>
</evidence>
<dbReference type="InterPro" id="IPR033910">
    <property type="entry name" value="GluRS_core"/>
</dbReference>
<feature type="domain" description="Glutamyl/glutaminyl-tRNA synthetase class Ib catalytic" evidence="11">
    <location>
        <begin position="4"/>
        <end position="323"/>
    </location>
</feature>
<organism evidence="13 14">
    <name type="scientific">Rohdeia mirabilis</name>
    <dbReference type="NCBI Taxonomy" id="2528008"/>
    <lineage>
        <taxon>Bacteria</taxon>
        <taxon>Pseudomonadati</taxon>
        <taxon>Planctomycetota</taxon>
        <taxon>Planctomycetia</taxon>
        <taxon>Planctomycetia incertae sedis</taxon>
        <taxon>Rohdeia</taxon>
    </lineage>
</organism>
<evidence type="ECO:0000313" key="13">
    <source>
        <dbReference type="EMBL" id="QDU84503.1"/>
    </source>
</evidence>
<dbReference type="NCBIfam" id="TIGR00464">
    <property type="entry name" value="gltX_bact"/>
    <property type="match status" value="1"/>
</dbReference>
<dbReference type="PANTHER" id="PTHR43311:SF2">
    <property type="entry name" value="GLUTAMATE--TRNA LIGASE, MITOCHONDRIAL-RELATED"/>
    <property type="match status" value="1"/>
</dbReference>
<evidence type="ECO:0000256" key="4">
    <source>
        <dbReference type="ARBA" id="ARBA00022490"/>
    </source>
</evidence>
<dbReference type="InterPro" id="IPR004527">
    <property type="entry name" value="Glu-tRNA-ligase_bac/mito"/>
</dbReference>
<dbReference type="PROSITE" id="PS00178">
    <property type="entry name" value="AA_TRNA_LIGASE_I"/>
    <property type="match status" value="1"/>
</dbReference>
<evidence type="ECO:0000259" key="12">
    <source>
        <dbReference type="Pfam" id="PF19269"/>
    </source>
</evidence>
<keyword evidence="9 10" id="KW-0030">Aminoacyl-tRNA synthetase</keyword>
<feature type="domain" description="Aminoacyl-tRNA synthetase class I anticodon-binding" evidence="12">
    <location>
        <begin position="338"/>
        <end position="488"/>
    </location>
</feature>
<dbReference type="SUPFAM" id="SSF52374">
    <property type="entry name" value="Nucleotidylyl transferase"/>
    <property type="match status" value="1"/>
</dbReference>
<dbReference type="EC" id="6.1.1.17" evidence="10"/>
<evidence type="ECO:0000256" key="10">
    <source>
        <dbReference type="HAMAP-Rule" id="MF_00022"/>
    </source>
</evidence>
<dbReference type="CDD" id="cd00808">
    <property type="entry name" value="GluRS_core"/>
    <property type="match status" value="1"/>
</dbReference>
<dbReference type="InterPro" id="IPR014729">
    <property type="entry name" value="Rossmann-like_a/b/a_fold"/>
</dbReference>
<keyword evidence="4 10" id="KW-0963">Cytoplasm</keyword>
<dbReference type="GO" id="GO:0005524">
    <property type="term" value="F:ATP binding"/>
    <property type="evidence" value="ECO:0007669"/>
    <property type="project" value="UniProtKB-UniRule"/>
</dbReference>
<keyword evidence="7 10" id="KW-0067">ATP-binding</keyword>
<keyword evidence="5 10" id="KW-0436">Ligase</keyword>
<dbReference type="SUPFAM" id="SSF48163">
    <property type="entry name" value="An anticodon-binding domain of class I aminoacyl-tRNA synthetases"/>
    <property type="match status" value="1"/>
</dbReference>
<sequence length="495" mass="54762">MTTVRTRFAPSPTGALHIGGARTALFNWAFARGRGGRFVLRVEDTDPERSKREYEDAILDGFRWLGIDWDEGPDVGGPFAPYRQSERAGRHLERAHELVAKGLAYRCFATAEELGELRAGQEARKETLRYDGRYRTLDAAEAERRAAAGEAHTIRFRVPDQDSGGETVFDDSIRGRVRFSHAEVEDWIMVRTDGSPTYNFVCVCDDADMQITHVVRGEEHLVNTPKQILLFRALGLEPPVYAHLPLILGTDGKKMSKRTGDTALEAYRVAGHPPEAVVNFLCLQGWALDGEREVFDRSELVEHFDVKDVSKGGSIFDPDKLAWLSGEYLRAEPLEQTLERAAPFLAAAGLLVDGDLEERADFWRLAIESIRERVRLYAEIPAKLAFLFAPDSVLPWDAGAEAKTRANAGAADVLEGLASFLADLPDERFRRATLADELKQWCASQGHKLGAVFQPLRTALTGEPGGPELADVLVLLGRGRSVARLTAAVGRLRAS</sequence>
<dbReference type="GO" id="GO:0004818">
    <property type="term" value="F:glutamate-tRNA ligase activity"/>
    <property type="evidence" value="ECO:0007669"/>
    <property type="project" value="UniProtKB-UniRule"/>
</dbReference>
<evidence type="ECO:0000256" key="2">
    <source>
        <dbReference type="ARBA" id="ARBA00007894"/>
    </source>
</evidence>
<dbReference type="InterPro" id="IPR020058">
    <property type="entry name" value="Glu/Gln-tRNA-synth_Ib_cat-dom"/>
</dbReference>
<keyword evidence="14" id="KW-1185">Reference proteome</keyword>
<name>A0A518CZ50_9BACT</name>
<evidence type="ECO:0000256" key="7">
    <source>
        <dbReference type="ARBA" id="ARBA00022840"/>
    </source>
</evidence>